<evidence type="ECO:0000313" key="2">
    <source>
        <dbReference type="Proteomes" id="UP000482960"/>
    </source>
</evidence>
<reference evidence="1 2" key="2">
    <citation type="submission" date="2020-03" db="EMBL/GenBank/DDBJ databases">
        <authorList>
            <person name="Ichikawa N."/>
            <person name="Kimura A."/>
            <person name="Kitahashi Y."/>
            <person name="Uohara A."/>
        </authorList>
    </citation>
    <scope>NUCLEOTIDE SEQUENCE [LARGE SCALE GENOMIC DNA]</scope>
    <source>
        <strain evidence="1 2">NBRC 108638</strain>
    </source>
</reference>
<comment type="caution">
    <text evidence="1">The sequence shown here is derived from an EMBL/GenBank/DDBJ whole genome shotgun (WGS) entry which is preliminary data.</text>
</comment>
<dbReference type="Gene3D" id="3.30.450.40">
    <property type="match status" value="1"/>
</dbReference>
<keyword evidence="2" id="KW-1185">Reference proteome</keyword>
<gene>
    <name evidence="1" type="ORF">Prum_018610</name>
</gene>
<evidence type="ECO:0008006" key="3">
    <source>
        <dbReference type="Google" id="ProtNLM"/>
    </source>
</evidence>
<dbReference type="EMBL" id="BLPG01000001">
    <property type="protein sequence ID" value="GFJ88219.1"/>
    <property type="molecule type" value="Genomic_DNA"/>
</dbReference>
<evidence type="ECO:0000313" key="1">
    <source>
        <dbReference type="EMBL" id="GFJ88219.1"/>
    </source>
</evidence>
<dbReference type="AlphaFoldDB" id="A0A6V8L0T2"/>
<proteinExistence type="predicted"/>
<dbReference type="InterPro" id="IPR029016">
    <property type="entry name" value="GAF-like_dom_sf"/>
</dbReference>
<dbReference type="RefSeq" id="WP_173075485.1">
    <property type="nucleotide sequence ID" value="NZ_BLPG01000001.1"/>
</dbReference>
<dbReference type="SUPFAM" id="SSF55781">
    <property type="entry name" value="GAF domain-like"/>
    <property type="match status" value="1"/>
</dbReference>
<protein>
    <recommendedName>
        <fullName evidence="3">GAF domain-containing protein</fullName>
    </recommendedName>
</protein>
<sequence>MGGAMNADRRMSLWSQVVEHAQGGPVTVAPVCATAVSAVGVDGAAVTVVLSTGPRELVYASDQVASEVDELALTLGEGPGVDTVTGGPALVADLTTPWCLARWPVFAPAATHAGARAVFALPLQVGAILVGVMGLYRAQPGGLDGGGGSPPAAGLRVRPRPAAA</sequence>
<organism evidence="1 2">
    <name type="scientific">Phytohabitans rumicis</name>
    <dbReference type="NCBI Taxonomy" id="1076125"/>
    <lineage>
        <taxon>Bacteria</taxon>
        <taxon>Bacillati</taxon>
        <taxon>Actinomycetota</taxon>
        <taxon>Actinomycetes</taxon>
        <taxon>Micromonosporales</taxon>
        <taxon>Micromonosporaceae</taxon>
    </lineage>
</organism>
<accession>A0A6V8L0T2</accession>
<dbReference type="Proteomes" id="UP000482960">
    <property type="component" value="Unassembled WGS sequence"/>
</dbReference>
<reference evidence="1 2" key="1">
    <citation type="submission" date="2020-03" db="EMBL/GenBank/DDBJ databases">
        <title>Whole genome shotgun sequence of Phytohabitans rumicis NBRC 108638.</title>
        <authorList>
            <person name="Komaki H."/>
            <person name="Tamura T."/>
        </authorList>
    </citation>
    <scope>NUCLEOTIDE SEQUENCE [LARGE SCALE GENOMIC DNA]</scope>
    <source>
        <strain evidence="1 2">NBRC 108638</strain>
    </source>
</reference>
<name>A0A6V8L0T2_9ACTN</name>